<dbReference type="EMBL" id="LAZR01026665">
    <property type="protein sequence ID" value="KKL68021.1"/>
    <property type="molecule type" value="Genomic_DNA"/>
</dbReference>
<proteinExistence type="predicted"/>
<reference evidence="2" key="1">
    <citation type="journal article" date="2015" name="Nature">
        <title>Complex archaea that bridge the gap between prokaryotes and eukaryotes.</title>
        <authorList>
            <person name="Spang A."/>
            <person name="Saw J.H."/>
            <person name="Jorgensen S.L."/>
            <person name="Zaremba-Niedzwiedzka K."/>
            <person name="Martijn J."/>
            <person name="Lind A.E."/>
            <person name="van Eijk R."/>
            <person name="Schleper C."/>
            <person name="Guy L."/>
            <person name="Ettema T.J."/>
        </authorList>
    </citation>
    <scope>NUCLEOTIDE SEQUENCE</scope>
</reference>
<keyword evidence="1" id="KW-0812">Transmembrane</keyword>
<sequence length="35" mass="3840">MVETVSVLICLVVLSGALFIIIKKAFLDNDGFPWS</sequence>
<protein>
    <submittedName>
        <fullName evidence="2">Uncharacterized protein</fullName>
    </submittedName>
</protein>
<keyword evidence="1" id="KW-1133">Transmembrane helix</keyword>
<accession>A0A0F9EP35</accession>
<name>A0A0F9EP35_9ZZZZ</name>
<feature type="transmembrane region" description="Helical" evidence="1">
    <location>
        <begin position="6"/>
        <end position="26"/>
    </location>
</feature>
<evidence type="ECO:0000313" key="2">
    <source>
        <dbReference type="EMBL" id="KKL68021.1"/>
    </source>
</evidence>
<comment type="caution">
    <text evidence="2">The sequence shown here is derived from an EMBL/GenBank/DDBJ whole genome shotgun (WGS) entry which is preliminary data.</text>
</comment>
<evidence type="ECO:0000256" key="1">
    <source>
        <dbReference type="SAM" id="Phobius"/>
    </source>
</evidence>
<gene>
    <name evidence="2" type="ORF">LCGC14_2129160</name>
</gene>
<dbReference type="AlphaFoldDB" id="A0A0F9EP35"/>
<organism evidence="2">
    <name type="scientific">marine sediment metagenome</name>
    <dbReference type="NCBI Taxonomy" id="412755"/>
    <lineage>
        <taxon>unclassified sequences</taxon>
        <taxon>metagenomes</taxon>
        <taxon>ecological metagenomes</taxon>
    </lineage>
</organism>
<keyword evidence="1" id="KW-0472">Membrane</keyword>